<dbReference type="EMBL" id="JBHSEL010000067">
    <property type="protein sequence ID" value="MFC4625440.1"/>
    <property type="molecule type" value="Genomic_DNA"/>
</dbReference>
<dbReference type="RefSeq" id="WP_119043005.1">
    <property type="nucleotide sequence ID" value="NZ_JBHEEZ010000094.1"/>
</dbReference>
<protein>
    <recommendedName>
        <fullName evidence="1">TOTE conflict systems S1/CSD-like domain-containing protein</fullName>
    </recommendedName>
</protein>
<reference evidence="3" key="1">
    <citation type="journal article" date="2019" name="Int. J. Syst. Evol. Microbiol.">
        <title>The Global Catalogue of Microorganisms (GCM) 10K type strain sequencing project: providing services to taxonomists for standard genome sequencing and annotation.</title>
        <authorList>
            <consortium name="The Broad Institute Genomics Platform"/>
            <consortium name="The Broad Institute Genome Sequencing Center for Infectious Disease"/>
            <person name="Wu L."/>
            <person name="Ma J."/>
        </authorList>
    </citation>
    <scope>NUCLEOTIDE SEQUENCE [LARGE SCALE GENOMIC DNA]</scope>
    <source>
        <strain evidence="3">CGMCC 1.15731</strain>
    </source>
</reference>
<keyword evidence="3" id="KW-1185">Reference proteome</keyword>
<feature type="domain" description="TOTE conflict systems S1/CSD-like" evidence="1">
    <location>
        <begin position="22"/>
        <end position="80"/>
    </location>
</feature>
<dbReference type="Proteomes" id="UP001596042">
    <property type="component" value="Unassembled WGS sequence"/>
</dbReference>
<dbReference type="Pfam" id="PF22707">
    <property type="entry name" value="S1CSD-TOTE-2"/>
    <property type="match status" value="1"/>
</dbReference>
<evidence type="ECO:0000313" key="2">
    <source>
        <dbReference type="EMBL" id="MFC4625440.1"/>
    </source>
</evidence>
<name>A0ABV9H7G9_9HYPH</name>
<evidence type="ECO:0000313" key="3">
    <source>
        <dbReference type="Proteomes" id="UP001596042"/>
    </source>
</evidence>
<evidence type="ECO:0000259" key="1">
    <source>
        <dbReference type="Pfam" id="PF22707"/>
    </source>
</evidence>
<sequence length="103" mass="11354">MRTRIIAILPTDQSPAPEVCRTFCEATNVTENGLGFTLGDIFIPPHMVAAANIEAGDLVKGIAIASFDKKRGKWGMKAIEAKSVARNHRDFGKVDEEEHDDDW</sequence>
<comment type="caution">
    <text evidence="2">The sequence shown here is derived from an EMBL/GenBank/DDBJ whole genome shotgun (WGS) entry which is preliminary data.</text>
</comment>
<organism evidence="2 3">
    <name type="scientific">Daeguia caeni</name>
    <dbReference type="NCBI Taxonomy" id="439612"/>
    <lineage>
        <taxon>Bacteria</taxon>
        <taxon>Pseudomonadati</taxon>
        <taxon>Pseudomonadota</taxon>
        <taxon>Alphaproteobacteria</taxon>
        <taxon>Hyphomicrobiales</taxon>
        <taxon>Brucellaceae</taxon>
        <taxon>Daeguia</taxon>
    </lineage>
</organism>
<proteinExistence type="predicted"/>
<accession>A0ABV9H7G9</accession>
<dbReference type="InterPro" id="IPR054427">
    <property type="entry name" value="S1CSD-TOTE-2"/>
</dbReference>
<gene>
    <name evidence="2" type="ORF">ACFO1V_09430</name>
</gene>